<evidence type="ECO:0000256" key="1">
    <source>
        <dbReference type="ARBA" id="ARBA00006547"/>
    </source>
</evidence>
<dbReference type="PANTHER" id="PTHR11786">
    <property type="entry name" value="N-HYDROXYARYLAMINE O-ACETYLTRANSFERASE"/>
    <property type="match status" value="1"/>
</dbReference>
<reference evidence="2 3" key="1">
    <citation type="submission" date="2021-01" db="EMBL/GenBank/DDBJ databases">
        <title>Genomic Encyclopedia of Type Strains, Phase IV (KMG-IV): sequencing the most valuable type-strain genomes for metagenomic binning, comparative biology and taxonomic classification.</title>
        <authorList>
            <person name="Goeker M."/>
        </authorList>
    </citation>
    <scope>NUCLEOTIDE SEQUENCE [LARGE SCALE GENOMIC DNA]</scope>
    <source>
        <strain evidence="2 3">DSM 25879</strain>
    </source>
</reference>
<accession>A0ABS2NYY4</accession>
<dbReference type="Gene3D" id="3.30.2140.20">
    <property type="match status" value="1"/>
</dbReference>
<keyword evidence="3" id="KW-1185">Reference proteome</keyword>
<organism evidence="2 3">
    <name type="scientific">Sutcliffiella tianshenii</name>
    <dbReference type="NCBI Taxonomy" id="1463404"/>
    <lineage>
        <taxon>Bacteria</taxon>
        <taxon>Bacillati</taxon>
        <taxon>Bacillota</taxon>
        <taxon>Bacilli</taxon>
        <taxon>Bacillales</taxon>
        <taxon>Bacillaceae</taxon>
        <taxon>Sutcliffiella</taxon>
    </lineage>
</organism>
<comment type="caution">
    <text evidence="2">The sequence shown here is derived from an EMBL/GenBank/DDBJ whole genome shotgun (WGS) entry which is preliminary data.</text>
</comment>
<name>A0ABS2NYY4_9BACI</name>
<dbReference type="InterPro" id="IPR038765">
    <property type="entry name" value="Papain-like_cys_pep_sf"/>
</dbReference>
<dbReference type="InterPro" id="IPR001447">
    <property type="entry name" value="Arylamine_N-AcTrfase"/>
</dbReference>
<dbReference type="InterPro" id="IPR053710">
    <property type="entry name" value="Arylamine_NAT_domain_sf"/>
</dbReference>
<dbReference type="PANTHER" id="PTHR11786:SF0">
    <property type="entry name" value="ARYLAMINE N-ACETYLTRANSFERASE 4-RELATED"/>
    <property type="match status" value="1"/>
</dbReference>
<dbReference type="SUPFAM" id="SSF54001">
    <property type="entry name" value="Cysteine proteinases"/>
    <property type="match status" value="1"/>
</dbReference>
<protein>
    <submittedName>
        <fullName evidence="2">Arylamine N-acetyltransferase</fullName>
    </submittedName>
</protein>
<comment type="similarity">
    <text evidence="1">Belongs to the arylamine N-acetyltransferase family.</text>
</comment>
<evidence type="ECO:0000313" key="3">
    <source>
        <dbReference type="Proteomes" id="UP000737402"/>
    </source>
</evidence>
<dbReference type="Proteomes" id="UP000737402">
    <property type="component" value="Unassembled WGS sequence"/>
</dbReference>
<sequence length="257" mass="30275">MNQDTKLVKFLDFLEVGVEAPTLAYLNKLVEAHQKKVRWETITKFIDFEEGKREDYYLPSIDSYFDRVVDQGTGGTCWTLAQGFRYVLDALGFQVEYLYMDPGHLCLQVMLDQPYYVDIGYCAPLYRAYPLLHSFTAENELEVFRYEVREDDILVTREPGPTKILGKNPVPFEELIPHILNSHDWQDGFALRSLKVFGYIDDKPYQVKENKLITFHEKTTIEKELSAEEVRYWIEEKFGIDFSLYERAKEIYDKRKG</sequence>
<dbReference type="EMBL" id="JAFBED010000003">
    <property type="protein sequence ID" value="MBM7619852.1"/>
    <property type="molecule type" value="Genomic_DNA"/>
</dbReference>
<dbReference type="Pfam" id="PF00797">
    <property type="entry name" value="Acetyltransf_2"/>
    <property type="match status" value="1"/>
</dbReference>
<evidence type="ECO:0000313" key="2">
    <source>
        <dbReference type="EMBL" id="MBM7619852.1"/>
    </source>
</evidence>
<gene>
    <name evidence="2" type="ORF">JOC95_001704</name>
</gene>
<proteinExistence type="inferred from homology"/>
<dbReference type="RefSeq" id="WP_204415104.1">
    <property type="nucleotide sequence ID" value="NZ_JAFBED010000003.1"/>
</dbReference>